<comment type="similarity">
    <text evidence="9">Belongs to the monovalent cation:proton antiporter 2 (CPA2) transporter (TC 2.A.37) family. CHX (TC 2.A.37.4) subfamily.</text>
</comment>
<dbReference type="Proteomes" id="UP000289340">
    <property type="component" value="Chromosome 18"/>
</dbReference>
<dbReference type="Pfam" id="PF00999">
    <property type="entry name" value="Na_H_Exchanger"/>
    <property type="match status" value="1"/>
</dbReference>
<dbReference type="EMBL" id="QZWG01000018">
    <property type="protein sequence ID" value="RZB50853.1"/>
    <property type="molecule type" value="Genomic_DNA"/>
</dbReference>
<dbReference type="AlphaFoldDB" id="A0A445FPP8"/>
<feature type="transmembrane region" description="Helical" evidence="10">
    <location>
        <begin position="100"/>
        <end position="122"/>
    </location>
</feature>
<feature type="domain" description="Cation/H+ exchanger transmembrane" evidence="11">
    <location>
        <begin position="85"/>
        <end position="458"/>
    </location>
</feature>
<dbReference type="GO" id="GO:0015297">
    <property type="term" value="F:antiporter activity"/>
    <property type="evidence" value="ECO:0007669"/>
    <property type="project" value="InterPro"/>
</dbReference>
<feature type="domain" description="Cation/H(+) antiporter C-terminal" evidence="13">
    <location>
        <begin position="656"/>
        <end position="798"/>
    </location>
</feature>
<evidence type="ECO:0000313" key="15">
    <source>
        <dbReference type="Proteomes" id="UP000289340"/>
    </source>
</evidence>
<dbReference type="PANTHER" id="PTHR32468">
    <property type="entry name" value="CATION/H + ANTIPORTER"/>
    <property type="match status" value="1"/>
</dbReference>
<evidence type="ECO:0000256" key="3">
    <source>
        <dbReference type="ARBA" id="ARBA00022538"/>
    </source>
</evidence>
<keyword evidence="5" id="KW-0630">Potassium</keyword>
<keyword evidence="4 10" id="KW-0812">Transmembrane</keyword>
<gene>
    <name evidence="14" type="ORF">D0Y65_047634</name>
</gene>
<dbReference type="InterPro" id="IPR050794">
    <property type="entry name" value="CPA2_transporter"/>
</dbReference>
<keyword evidence="2" id="KW-0813">Transport</keyword>
<accession>A0A445FPP8</accession>
<dbReference type="PANTHER" id="PTHR32468:SF109">
    <property type="entry name" value="CATION_H(+) ANTIPORTER 24-RELATED"/>
    <property type="match status" value="1"/>
</dbReference>
<feature type="transmembrane region" description="Helical" evidence="10">
    <location>
        <begin position="264"/>
        <end position="281"/>
    </location>
</feature>
<dbReference type="InterPro" id="IPR006153">
    <property type="entry name" value="Cation/H_exchanger_TM"/>
</dbReference>
<keyword evidence="15" id="KW-1185">Reference proteome</keyword>
<feature type="transmembrane region" description="Helical" evidence="10">
    <location>
        <begin position="198"/>
        <end position="221"/>
    </location>
</feature>
<dbReference type="Pfam" id="PF23259">
    <property type="entry name" value="CHX17_C"/>
    <property type="match status" value="1"/>
</dbReference>
<feature type="transmembrane region" description="Helical" evidence="10">
    <location>
        <begin position="356"/>
        <end position="373"/>
    </location>
</feature>
<feature type="transmembrane region" description="Helical" evidence="10">
    <location>
        <begin position="302"/>
        <end position="324"/>
    </location>
</feature>
<evidence type="ECO:0000256" key="1">
    <source>
        <dbReference type="ARBA" id="ARBA00004141"/>
    </source>
</evidence>
<dbReference type="InterPro" id="IPR057291">
    <property type="entry name" value="CHX17_2nd"/>
</dbReference>
<evidence type="ECO:0000256" key="4">
    <source>
        <dbReference type="ARBA" id="ARBA00022692"/>
    </source>
</evidence>
<evidence type="ECO:0000256" key="7">
    <source>
        <dbReference type="ARBA" id="ARBA00023065"/>
    </source>
</evidence>
<evidence type="ECO:0000256" key="2">
    <source>
        <dbReference type="ARBA" id="ARBA00022448"/>
    </source>
</evidence>
<keyword evidence="7" id="KW-0406">Ion transport</keyword>
<dbReference type="GO" id="GO:0016020">
    <property type="term" value="C:membrane"/>
    <property type="evidence" value="ECO:0007669"/>
    <property type="project" value="UniProtKB-SubCell"/>
</dbReference>
<dbReference type="GO" id="GO:0006813">
    <property type="term" value="P:potassium ion transport"/>
    <property type="evidence" value="ECO:0007669"/>
    <property type="project" value="UniProtKB-KW"/>
</dbReference>
<evidence type="ECO:0000256" key="10">
    <source>
        <dbReference type="SAM" id="Phobius"/>
    </source>
</evidence>
<feature type="transmembrane region" description="Helical" evidence="10">
    <location>
        <begin position="385"/>
        <end position="407"/>
    </location>
</feature>
<evidence type="ECO:0000259" key="11">
    <source>
        <dbReference type="Pfam" id="PF00999"/>
    </source>
</evidence>
<evidence type="ECO:0000313" key="14">
    <source>
        <dbReference type="EMBL" id="RZB50853.1"/>
    </source>
</evidence>
<reference evidence="14 15" key="1">
    <citation type="submission" date="2018-09" db="EMBL/GenBank/DDBJ databases">
        <title>A high-quality reference genome of wild soybean provides a powerful tool to mine soybean genomes.</title>
        <authorList>
            <person name="Xie M."/>
            <person name="Chung C.Y.L."/>
            <person name="Li M.-W."/>
            <person name="Wong F.-L."/>
            <person name="Chan T.-F."/>
            <person name="Lam H.-M."/>
        </authorList>
    </citation>
    <scope>NUCLEOTIDE SEQUENCE [LARGE SCALE GENOMIC DNA]</scope>
    <source>
        <strain evidence="15">cv. W05</strain>
        <tissue evidence="14">Hypocotyl of etiolated seedlings</tissue>
    </source>
</reference>
<feature type="transmembrane region" description="Helical" evidence="10">
    <location>
        <begin position="446"/>
        <end position="468"/>
    </location>
</feature>
<name>A0A445FPP8_GLYSO</name>
<keyword evidence="3" id="KW-0633">Potassium transport</keyword>
<organism evidence="14 15">
    <name type="scientific">Glycine soja</name>
    <name type="common">Wild soybean</name>
    <dbReference type="NCBI Taxonomy" id="3848"/>
    <lineage>
        <taxon>Eukaryota</taxon>
        <taxon>Viridiplantae</taxon>
        <taxon>Streptophyta</taxon>
        <taxon>Embryophyta</taxon>
        <taxon>Tracheophyta</taxon>
        <taxon>Spermatophyta</taxon>
        <taxon>Magnoliopsida</taxon>
        <taxon>eudicotyledons</taxon>
        <taxon>Gunneridae</taxon>
        <taxon>Pentapetalae</taxon>
        <taxon>rosids</taxon>
        <taxon>fabids</taxon>
        <taxon>Fabales</taxon>
        <taxon>Fabaceae</taxon>
        <taxon>Papilionoideae</taxon>
        <taxon>50 kb inversion clade</taxon>
        <taxon>NPAAA clade</taxon>
        <taxon>indigoferoid/millettioid clade</taxon>
        <taxon>Phaseoleae</taxon>
        <taxon>Glycine</taxon>
        <taxon>Glycine subgen. Soja</taxon>
    </lineage>
</organism>
<dbReference type="InterPro" id="IPR057290">
    <property type="entry name" value="CHX17_C"/>
</dbReference>
<dbReference type="GO" id="GO:0006885">
    <property type="term" value="P:regulation of pH"/>
    <property type="evidence" value="ECO:0007669"/>
    <property type="project" value="TreeGrafter"/>
</dbReference>
<dbReference type="InterPro" id="IPR038770">
    <property type="entry name" value="Na+/solute_symporter_sf"/>
</dbReference>
<evidence type="ECO:0000256" key="5">
    <source>
        <dbReference type="ARBA" id="ARBA00022958"/>
    </source>
</evidence>
<dbReference type="Gene3D" id="1.20.1530.20">
    <property type="match status" value="1"/>
</dbReference>
<evidence type="ECO:0000259" key="12">
    <source>
        <dbReference type="Pfam" id="PF23256"/>
    </source>
</evidence>
<sequence length="802" mass="89575">MTRVFPVQRLLQASNNGLLQKGLINPAHILPQNMVNITINNSTFSYPILCHSVQDSHSVAIFYGDNPFVHSFSLVMFNLMIITAITSIFRILLKPLKQPLIISQIIAGVIVGPSFLGGIRWFQSNMETESTKFLIKNLGKMGFMFFVFVYGVKMDPTLLKKSGKLHLSTSLIGIIIPITIVVAVALSMKKITDKQEAMIPSLGAIAGYLGVTSFPVLYIILKEFNLLNSDMGRFALYTALIGDTLGMIFVVFVEKGETKMLTTLWYIISFVGFLAFLAFIVRPIMTWINNNTPQGHPVQQSFVVAILLGVFVMGFVTDMFGIAICNGPLFLGLVIPDGPGVGATLVKKAETIMSDLLLPFSFIMVGSYTDFYAMSASGWSSLSPLFVMVVTGYIIKFISIWIVLYFWRMPLRNGLAVSLIMSLRGHVELILFVAWMEKKILKVPAFTLLIIMTVAVTATCSPLINILYDPTKPYMVSQRRNIQHNPPDQELRIVLCILDTEAINGLIRLLDISNPTSSSPFSISVVRLTELVGRSSPLFIDHEKQQVPPIYQWTNTINVLEHHQELKGMSMQLHFFTSVAPKQSMFRDICELALEQEASLIILPFDSADVHDHAARAVNSQVLNNAPCSVAIFVDKGLLEINKIGSSIRRTPYRFAVLFLGGGDAREALVYADRMVANQDVFLEVVRFLPENFLRYNDIERKLDDGIVTWFCVKNEMTQRVVYREVLVRNGEETIERIQDMNDGAFDLFIVGRKHGINPILLTGLSEWSESEDLGLIGDYISSADFFGSASVLVVQQQILRG</sequence>
<feature type="transmembrane region" description="Helical" evidence="10">
    <location>
        <begin position="233"/>
        <end position="252"/>
    </location>
</feature>
<proteinExistence type="inferred from homology"/>
<feature type="transmembrane region" description="Helical" evidence="10">
    <location>
        <begin position="134"/>
        <end position="153"/>
    </location>
</feature>
<evidence type="ECO:0000256" key="9">
    <source>
        <dbReference type="ARBA" id="ARBA00038341"/>
    </source>
</evidence>
<feature type="transmembrane region" description="Helical" evidence="10">
    <location>
        <begin position="165"/>
        <end position="186"/>
    </location>
</feature>
<comment type="subcellular location">
    <subcellularLocation>
        <location evidence="1">Membrane</location>
        <topology evidence="1">Multi-pass membrane protein</topology>
    </subcellularLocation>
</comment>
<dbReference type="Pfam" id="PF23256">
    <property type="entry name" value="CHX17_2nd"/>
    <property type="match status" value="1"/>
</dbReference>
<feature type="domain" description="Cation/H(+) antiporter central" evidence="12">
    <location>
        <begin position="559"/>
        <end position="639"/>
    </location>
</feature>
<evidence type="ECO:0000259" key="13">
    <source>
        <dbReference type="Pfam" id="PF23259"/>
    </source>
</evidence>
<keyword evidence="6 10" id="KW-1133">Transmembrane helix</keyword>
<feature type="transmembrane region" description="Helical" evidence="10">
    <location>
        <begin position="72"/>
        <end position="93"/>
    </location>
</feature>
<keyword evidence="8 10" id="KW-0472">Membrane</keyword>
<feature type="transmembrane region" description="Helical" evidence="10">
    <location>
        <begin position="413"/>
        <end position="434"/>
    </location>
</feature>
<dbReference type="GO" id="GO:0012505">
    <property type="term" value="C:endomembrane system"/>
    <property type="evidence" value="ECO:0007669"/>
    <property type="project" value="TreeGrafter"/>
</dbReference>
<evidence type="ECO:0000256" key="8">
    <source>
        <dbReference type="ARBA" id="ARBA00023136"/>
    </source>
</evidence>
<evidence type="ECO:0000256" key="6">
    <source>
        <dbReference type="ARBA" id="ARBA00022989"/>
    </source>
</evidence>
<comment type="caution">
    <text evidence="14">The sequence shown here is derived from an EMBL/GenBank/DDBJ whole genome shotgun (WGS) entry which is preliminary data.</text>
</comment>
<dbReference type="GO" id="GO:1902600">
    <property type="term" value="P:proton transmembrane transport"/>
    <property type="evidence" value="ECO:0007669"/>
    <property type="project" value="InterPro"/>
</dbReference>
<protein>
    <submittedName>
        <fullName evidence="14">Cation/H(+) antiporter 24</fullName>
    </submittedName>
</protein>